<dbReference type="GO" id="GO:0005829">
    <property type="term" value="C:cytosol"/>
    <property type="evidence" value="ECO:0007669"/>
    <property type="project" value="TreeGrafter"/>
</dbReference>
<evidence type="ECO:0000313" key="5">
    <source>
        <dbReference type="Proteomes" id="UP000658656"/>
    </source>
</evidence>
<dbReference type="Proteomes" id="UP000658656">
    <property type="component" value="Unassembled WGS sequence"/>
</dbReference>
<dbReference type="InterPro" id="IPR036661">
    <property type="entry name" value="Luciferase-like_sf"/>
</dbReference>
<dbReference type="SUPFAM" id="SSF51679">
    <property type="entry name" value="Bacterial luciferase-like"/>
    <property type="match status" value="1"/>
</dbReference>
<dbReference type="GO" id="GO:0016705">
    <property type="term" value="F:oxidoreductase activity, acting on paired donors, with incorporation or reduction of molecular oxygen"/>
    <property type="evidence" value="ECO:0007669"/>
    <property type="project" value="InterPro"/>
</dbReference>
<dbReference type="InterPro" id="IPR011251">
    <property type="entry name" value="Luciferase-like_dom"/>
</dbReference>
<reference evidence="4" key="2">
    <citation type="submission" date="2020-09" db="EMBL/GenBank/DDBJ databases">
        <authorList>
            <person name="Sun Q."/>
            <person name="Zhou Y."/>
        </authorList>
    </citation>
    <scope>NUCLEOTIDE SEQUENCE</scope>
    <source>
        <strain evidence="4">CGMCC 4.7679</strain>
    </source>
</reference>
<evidence type="ECO:0000256" key="2">
    <source>
        <dbReference type="ARBA" id="ARBA00023033"/>
    </source>
</evidence>
<dbReference type="EMBL" id="BNAV01000012">
    <property type="protein sequence ID" value="GHF78292.1"/>
    <property type="molecule type" value="Genomic_DNA"/>
</dbReference>
<keyword evidence="5" id="KW-1185">Reference proteome</keyword>
<comment type="caution">
    <text evidence="4">The sequence shown here is derived from an EMBL/GenBank/DDBJ whole genome shotgun (WGS) entry which is preliminary data.</text>
</comment>
<evidence type="ECO:0000313" key="4">
    <source>
        <dbReference type="EMBL" id="GHF78292.1"/>
    </source>
</evidence>
<sequence>MRVPGPVKPQGDHMDFGLNFFPVMEPGRKSARDYYDETLRLSRLAEERGFEHVQTVEHYGSGYGGYSPDPVTLLTAVAAVTDRIRITTGAVIPAFTHPLKLAGKLAMLDNLSGGRLDVGFGRGFLPDEFDWFGVPMAESRERFDEGIEACRRLWSEENVVFSGKFSSFGPVTLQPRTVQQPHPPIFVASATSPESCAAAGTAGYHLQVVPSVTSREQLSEMLAAYREAWAAAGHAEGGARIQIKYTCYVAEDGGHALALAERFETNYIEQMTGAIAAWATTRSAAYPGYEGFIDKVKQYDFEKSLRQNKVFAGTPEAVAEQVATIGEWFGTDLCVSLQFSPGYQDFEDSHRALTLFADRVMPRFRH</sequence>
<dbReference type="PANTHER" id="PTHR30137:SF8">
    <property type="entry name" value="BLR5498 PROTEIN"/>
    <property type="match status" value="1"/>
</dbReference>
<feature type="domain" description="Luciferase-like" evidence="3">
    <location>
        <begin position="14"/>
        <end position="328"/>
    </location>
</feature>
<gene>
    <name evidence="4" type="ORF">GCM10017566_60710</name>
</gene>
<dbReference type="Pfam" id="PF00296">
    <property type="entry name" value="Bac_luciferase"/>
    <property type="match status" value="1"/>
</dbReference>
<dbReference type="InterPro" id="IPR050766">
    <property type="entry name" value="Bact_Lucif_Oxidored"/>
</dbReference>
<organism evidence="4 5">
    <name type="scientific">Amycolatopsis bartoniae</name>
    <dbReference type="NCBI Taxonomy" id="941986"/>
    <lineage>
        <taxon>Bacteria</taxon>
        <taxon>Bacillati</taxon>
        <taxon>Actinomycetota</taxon>
        <taxon>Actinomycetes</taxon>
        <taxon>Pseudonocardiales</taxon>
        <taxon>Pseudonocardiaceae</taxon>
        <taxon>Amycolatopsis</taxon>
    </lineage>
</organism>
<accession>A0A8H9J5P0</accession>
<dbReference type="PANTHER" id="PTHR30137">
    <property type="entry name" value="LUCIFERASE-LIKE MONOOXYGENASE"/>
    <property type="match status" value="1"/>
</dbReference>
<dbReference type="GO" id="GO:0004497">
    <property type="term" value="F:monooxygenase activity"/>
    <property type="evidence" value="ECO:0007669"/>
    <property type="project" value="UniProtKB-KW"/>
</dbReference>
<evidence type="ECO:0000259" key="3">
    <source>
        <dbReference type="Pfam" id="PF00296"/>
    </source>
</evidence>
<keyword evidence="2" id="KW-0503">Monooxygenase</keyword>
<reference evidence="4" key="1">
    <citation type="journal article" date="2014" name="Int. J. Syst. Evol. Microbiol.">
        <title>Complete genome sequence of Corynebacterium casei LMG S-19264T (=DSM 44701T), isolated from a smear-ripened cheese.</title>
        <authorList>
            <consortium name="US DOE Joint Genome Institute (JGI-PGF)"/>
            <person name="Walter F."/>
            <person name="Albersmeier A."/>
            <person name="Kalinowski J."/>
            <person name="Ruckert C."/>
        </authorList>
    </citation>
    <scope>NUCLEOTIDE SEQUENCE</scope>
    <source>
        <strain evidence="4">CGMCC 4.7679</strain>
    </source>
</reference>
<protein>
    <submittedName>
        <fullName evidence="4">Luciferase</fullName>
    </submittedName>
</protein>
<evidence type="ECO:0000256" key="1">
    <source>
        <dbReference type="ARBA" id="ARBA00023002"/>
    </source>
</evidence>
<keyword evidence="1" id="KW-0560">Oxidoreductase</keyword>
<proteinExistence type="predicted"/>
<name>A0A8H9J5P0_9PSEU</name>
<dbReference type="AlphaFoldDB" id="A0A8H9J5P0"/>
<dbReference type="Gene3D" id="3.20.20.30">
    <property type="entry name" value="Luciferase-like domain"/>
    <property type="match status" value="1"/>
</dbReference>